<gene>
    <name evidence="10" type="ORF">O3P69_007417</name>
</gene>
<dbReference type="GO" id="GO:0046983">
    <property type="term" value="F:protein dimerization activity"/>
    <property type="evidence" value="ECO:0007669"/>
    <property type="project" value="InterPro"/>
</dbReference>
<keyword evidence="3" id="KW-0805">Transcription regulation</keyword>
<evidence type="ECO:0000256" key="7">
    <source>
        <dbReference type="SAM" id="MobiDB-lite"/>
    </source>
</evidence>
<dbReference type="InterPro" id="IPR000014">
    <property type="entry name" value="PAS"/>
</dbReference>
<accession>A0AAW0V3C4</accession>
<dbReference type="InterPro" id="IPR036638">
    <property type="entry name" value="HLH_DNA-bd_sf"/>
</dbReference>
<evidence type="ECO:0000259" key="9">
    <source>
        <dbReference type="PROSITE" id="PS50888"/>
    </source>
</evidence>
<dbReference type="Pfam" id="PF00989">
    <property type="entry name" value="PAS"/>
    <property type="match status" value="1"/>
</dbReference>
<evidence type="ECO:0000256" key="4">
    <source>
        <dbReference type="ARBA" id="ARBA00023125"/>
    </source>
</evidence>
<evidence type="ECO:0000259" key="8">
    <source>
        <dbReference type="PROSITE" id="PS50112"/>
    </source>
</evidence>
<dbReference type="Gene3D" id="4.10.280.10">
    <property type="entry name" value="Helix-loop-helix DNA-binding domain"/>
    <property type="match status" value="1"/>
</dbReference>
<dbReference type="SUPFAM" id="SSF47459">
    <property type="entry name" value="HLH, helix-loop-helix DNA-binding domain"/>
    <property type="match status" value="1"/>
</dbReference>
<dbReference type="InterPro" id="IPR001067">
    <property type="entry name" value="Nuc_translocat"/>
</dbReference>
<dbReference type="CDD" id="cd11391">
    <property type="entry name" value="bHLH_PAS"/>
    <property type="match status" value="1"/>
</dbReference>
<keyword evidence="11" id="KW-1185">Reference proteome</keyword>
<keyword evidence="5" id="KW-0804">Transcription</keyword>
<feature type="compositionally biased region" description="Polar residues" evidence="7">
    <location>
        <begin position="546"/>
        <end position="569"/>
    </location>
</feature>
<dbReference type="PROSITE" id="PS50888">
    <property type="entry name" value="BHLH"/>
    <property type="match status" value="1"/>
</dbReference>
<feature type="domain" description="PAS" evidence="8">
    <location>
        <begin position="75"/>
        <end position="131"/>
    </location>
</feature>
<feature type="region of interest" description="Disordered" evidence="7">
    <location>
        <begin position="437"/>
        <end position="459"/>
    </location>
</feature>
<dbReference type="Gene3D" id="3.30.450.20">
    <property type="entry name" value="PAS domain"/>
    <property type="match status" value="2"/>
</dbReference>
<dbReference type="CDD" id="cd00130">
    <property type="entry name" value="PAS"/>
    <property type="match status" value="2"/>
</dbReference>
<feature type="region of interest" description="Disordered" evidence="7">
    <location>
        <begin position="525"/>
        <end position="569"/>
    </location>
</feature>
<feature type="domain" description="BHLH" evidence="9">
    <location>
        <begin position="1"/>
        <end position="50"/>
    </location>
</feature>
<keyword evidence="6" id="KW-0539">Nucleus</keyword>
<dbReference type="PROSITE" id="PS50112">
    <property type="entry name" value="PAS"/>
    <property type="match status" value="2"/>
</dbReference>
<keyword evidence="4" id="KW-0238">DNA-binding</keyword>
<dbReference type="InterPro" id="IPR011598">
    <property type="entry name" value="bHLH_dom"/>
</dbReference>
<dbReference type="Proteomes" id="UP001487740">
    <property type="component" value="Unassembled WGS sequence"/>
</dbReference>
<dbReference type="InterPro" id="IPR013767">
    <property type="entry name" value="PAS_fold"/>
</dbReference>
<dbReference type="EMBL" id="JARAKH010000002">
    <property type="protein sequence ID" value="KAK8406843.1"/>
    <property type="molecule type" value="Genomic_DNA"/>
</dbReference>
<feature type="compositionally biased region" description="Low complexity" evidence="7">
    <location>
        <begin position="532"/>
        <end position="544"/>
    </location>
</feature>
<evidence type="ECO:0000313" key="11">
    <source>
        <dbReference type="Proteomes" id="UP001487740"/>
    </source>
</evidence>
<feature type="region of interest" description="Disordered" evidence="7">
    <location>
        <begin position="667"/>
        <end position="700"/>
    </location>
</feature>
<organism evidence="10 11">
    <name type="scientific">Scylla paramamosain</name>
    <name type="common">Mud crab</name>
    <dbReference type="NCBI Taxonomy" id="85552"/>
    <lineage>
        <taxon>Eukaryota</taxon>
        <taxon>Metazoa</taxon>
        <taxon>Ecdysozoa</taxon>
        <taxon>Arthropoda</taxon>
        <taxon>Crustacea</taxon>
        <taxon>Multicrustacea</taxon>
        <taxon>Malacostraca</taxon>
        <taxon>Eumalacostraca</taxon>
        <taxon>Eucarida</taxon>
        <taxon>Decapoda</taxon>
        <taxon>Pleocyemata</taxon>
        <taxon>Brachyura</taxon>
        <taxon>Eubrachyura</taxon>
        <taxon>Portunoidea</taxon>
        <taxon>Portunidae</taxon>
        <taxon>Portuninae</taxon>
        <taxon>Scylla</taxon>
    </lineage>
</organism>
<feature type="region of interest" description="Disordered" evidence="7">
    <location>
        <begin position="178"/>
        <end position="211"/>
    </location>
</feature>
<dbReference type="SMART" id="SM00353">
    <property type="entry name" value="HLH"/>
    <property type="match status" value="1"/>
</dbReference>
<name>A0AAW0V3C4_SCYPA</name>
<feature type="compositionally biased region" description="Acidic residues" evidence="7">
    <location>
        <begin position="195"/>
        <end position="206"/>
    </location>
</feature>
<comment type="subcellular location">
    <subcellularLocation>
        <location evidence="1">Nucleus</location>
    </subcellularLocation>
</comment>
<sequence length="928" mass="102132">MRNMAEKMRRDRLNSCINELAGIVPLCSGSSKRLDKTSTLRLAANYICMHKLLMGEENGDEKVPPALGGNIAHNLAEAVGGFLLVVTSTGKVIYVTEAIEQFLGHSQVDLLGQSIYNVIHLDDHEIFQQHLIPKGSGRVSFFCRMMEKALTRNDPGRYEIIHVVGQLKPIPASANTIPASPSTSVVSPGARSNSDTDENCDSDGESDNQSLKASVNRIGTHILISFVRVVKDRPITELSLVESTLDEYITRHGLTGNILYTDHRISFVTGLMPSDVIGKSAFSYMHPDDRVWSIVAQKLMFSSTQGQGIVSYRLKCCDGSLVTLRSRGYLEVDKQTGQVESFVCINTVVGITEADEEIKNQKRKLLPIISSQDCDEHLKSISNTFPQELLKDVMPMLTPEALQNLCATFQMSEMEEREERAKITELDSPALPKQNCGASSGVVNNFKERRSEPSPYQSKAKKLCSAERFDSSVKQCTLSPESQSSVREAPPKSNWYNASYQQTSVGDFNTVVTKKFSFDREQFKQNPIQNEQQQSPAASPQVQVRSPYNSQYGSNNCYSSPSDQYNTTNYTDQTVAKGHSINTYQQNKSPNALQCTAAGGISPLGNTDEFIPGINNFSVDDNITSVANQKNEEFSPRNSDQMNLSPGFTKPNCSPALEDVNTRMVYKPRDPQNSITPEMTSPGGSFTNRSEPSVPPGGTYPFISMSGDMLLSENTEGNGHSAYTSPQECRDNISLSPAALSSPAVSPGCQNIQQVECDGSTSSRNQSGAAHQSRNILPQYSPNSMMGSRDHVRSPKFCVEMQGQLSNQIPENNGPVNNWQSRSGDVPLHSTIASTESPEMYSPPNLTHLENESGQALQCDASLHLNTANPYSKSRNIPDQPDTYYRHCTASPQGVVQSHLTTHYISTKNFNPQFQYSPSQSEVEGEFL</sequence>
<dbReference type="PANTHER" id="PTHR23042">
    <property type="entry name" value="CIRCADIAN PROTEIN CLOCK/ARNT/BMAL/PAS"/>
    <property type="match status" value="1"/>
</dbReference>
<dbReference type="Pfam" id="PF14598">
    <property type="entry name" value="PAS_11"/>
    <property type="match status" value="1"/>
</dbReference>
<dbReference type="GO" id="GO:0005737">
    <property type="term" value="C:cytoplasm"/>
    <property type="evidence" value="ECO:0007669"/>
    <property type="project" value="InterPro"/>
</dbReference>
<feature type="domain" description="PAS" evidence="8">
    <location>
        <begin position="240"/>
        <end position="290"/>
    </location>
</feature>
<dbReference type="Pfam" id="PF00010">
    <property type="entry name" value="HLH"/>
    <property type="match status" value="1"/>
</dbReference>
<comment type="caution">
    <text evidence="10">The sequence shown here is derived from an EMBL/GenBank/DDBJ whole genome shotgun (WGS) entry which is preliminary data.</text>
</comment>
<protein>
    <recommendedName>
        <fullName evidence="12">Methoprene-tolerant protein</fullName>
    </recommendedName>
</protein>
<evidence type="ECO:0000256" key="1">
    <source>
        <dbReference type="ARBA" id="ARBA00004123"/>
    </source>
</evidence>
<reference evidence="10 11" key="1">
    <citation type="submission" date="2023-03" db="EMBL/GenBank/DDBJ databases">
        <title>High-quality genome of Scylla paramamosain provides insights in environmental adaptation.</title>
        <authorList>
            <person name="Zhang L."/>
        </authorList>
    </citation>
    <scope>NUCLEOTIDE SEQUENCE [LARGE SCALE GENOMIC DNA]</scope>
    <source>
        <strain evidence="10">LZ_2023a</strain>
        <tissue evidence="10">Muscle</tissue>
    </source>
</reference>
<dbReference type="GO" id="GO:0005667">
    <property type="term" value="C:transcription regulator complex"/>
    <property type="evidence" value="ECO:0007669"/>
    <property type="project" value="InterPro"/>
</dbReference>
<dbReference type="InterPro" id="IPR050933">
    <property type="entry name" value="Circadian_TF"/>
</dbReference>
<feature type="region of interest" description="Disordered" evidence="7">
    <location>
        <begin position="757"/>
        <end position="790"/>
    </location>
</feature>
<evidence type="ECO:0000313" key="10">
    <source>
        <dbReference type="EMBL" id="KAK8406843.1"/>
    </source>
</evidence>
<dbReference type="SMART" id="SM00091">
    <property type="entry name" value="PAS"/>
    <property type="match status" value="2"/>
</dbReference>
<evidence type="ECO:0000256" key="6">
    <source>
        <dbReference type="ARBA" id="ARBA00023242"/>
    </source>
</evidence>
<dbReference type="GO" id="GO:0045944">
    <property type="term" value="P:positive regulation of transcription by RNA polymerase II"/>
    <property type="evidence" value="ECO:0007669"/>
    <property type="project" value="UniProtKB-ARBA"/>
</dbReference>
<dbReference type="GO" id="GO:0003677">
    <property type="term" value="F:DNA binding"/>
    <property type="evidence" value="ECO:0007669"/>
    <property type="project" value="UniProtKB-KW"/>
</dbReference>
<dbReference type="GO" id="GO:0003700">
    <property type="term" value="F:DNA-binding transcription factor activity"/>
    <property type="evidence" value="ECO:0007669"/>
    <property type="project" value="InterPro"/>
</dbReference>
<keyword evidence="2" id="KW-0677">Repeat</keyword>
<feature type="compositionally biased region" description="Polar residues" evidence="7">
    <location>
        <begin position="757"/>
        <end position="786"/>
    </location>
</feature>
<dbReference type="GO" id="GO:0005634">
    <property type="term" value="C:nucleus"/>
    <property type="evidence" value="ECO:0007669"/>
    <property type="project" value="UniProtKB-SubCell"/>
</dbReference>
<evidence type="ECO:0008006" key="12">
    <source>
        <dbReference type="Google" id="ProtNLM"/>
    </source>
</evidence>
<feature type="compositionally biased region" description="Polar residues" evidence="7">
    <location>
        <begin position="178"/>
        <end position="193"/>
    </location>
</feature>
<dbReference type="InterPro" id="IPR035965">
    <property type="entry name" value="PAS-like_dom_sf"/>
</dbReference>
<proteinExistence type="predicted"/>
<dbReference type="SUPFAM" id="SSF55785">
    <property type="entry name" value="PYP-like sensor domain (PAS domain)"/>
    <property type="match status" value="2"/>
</dbReference>
<dbReference type="AlphaFoldDB" id="A0AAW0V3C4"/>
<dbReference type="PRINTS" id="PR00785">
    <property type="entry name" value="NCTRNSLOCATR"/>
</dbReference>
<evidence type="ECO:0000256" key="5">
    <source>
        <dbReference type="ARBA" id="ARBA00023163"/>
    </source>
</evidence>
<feature type="compositionally biased region" description="Polar residues" evidence="7">
    <location>
        <begin position="671"/>
        <end position="691"/>
    </location>
</feature>
<evidence type="ECO:0000256" key="3">
    <source>
        <dbReference type="ARBA" id="ARBA00023015"/>
    </source>
</evidence>
<evidence type="ECO:0000256" key="2">
    <source>
        <dbReference type="ARBA" id="ARBA00022737"/>
    </source>
</evidence>